<protein>
    <submittedName>
        <fullName evidence="2">Nucleoside-diphosphate-sugar epimerase</fullName>
    </submittedName>
</protein>
<dbReference type="RefSeq" id="WP_078668040.1">
    <property type="nucleotide sequence ID" value="NZ_FUWZ01000001.1"/>
</dbReference>
<evidence type="ECO:0000259" key="1">
    <source>
        <dbReference type="Pfam" id="PF01370"/>
    </source>
</evidence>
<dbReference type="GO" id="GO:0005737">
    <property type="term" value="C:cytoplasm"/>
    <property type="evidence" value="ECO:0007669"/>
    <property type="project" value="TreeGrafter"/>
</dbReference>
<dbReference type="InterPro" id="IPR051783">
    <property type="entry name" value="NAD(P)-dependent_oxidoreduct"/>
</dbReference>
<proteinExistence type="predicted"/>
<accession>A0A1T4N5J0</accession>
<gene>
    <name evidence="2" type="ORF">SAMN04488128_1011439</name>
</gene>
<dbReference type="AlphaFoldDB" id="A0A1T4N5J0"/>
<name>A0A1T4N5J0_9BACT</name>
<sequence>MKTVFMTGVTGYIGGSVAARLLKAGYQVNGLVRNEKDFSALTAVGIQPVAGSLEDEAVIAREAAAADAVINTASADNPYVVATILEALAGSDKKFIHTSGSSIAGDKGRGAYAAIEPYTFIPKNPRLEKAARVAIDRAVLAAEGHYSVICPTMIYGTGTGIKKDSVQVPMLTEAAREAGHGLYIGAGENRWSNVHIEDLANLYLLVLEQAPSGSFYYAENGILSLKEIAVAISKSLGFGGKTASITIEEAIHRWGMEGAHFGLGSNSIVSSVAAHNLGWLPVHNNLLSTIIKNDRY</sequence>
<dbReference type="Proteomes" id="UP000190367">
    <property type="component" value="Unassembled WGS sequence"/>
</dbReference>
<dbReference type="Gene3D" id="3.40.50.720">
    <property type="entry name" value="NAD(P)-binding Rossmann-like Domain"/>
    <property type="match status" value="1"/>
</dbReference>
<reference evidence="3" key="1">
    <citation type="submission" date="2017-02" db="EMBL/GenBank/DDBJ databases">
        <authorList>
            <person name="Varghese N."/>
            <person name="Submissions S."/>
        </authorList>
    </citation>
    <scope>NUCLEOTIDE SEQUENCE [LARGE SCALE GENOMIC DNA]</scope>
    <source>
        <strain evidence="3">DSM 22224</strain>
    </source>
</reference>
<dbReference type="GO" id="GO:0004029">
    <property type="term" value="F:aldehyde dehydrogenase (NAD+) activity"/>
    <property type="evidence" value="ECO:0007669"/>
    <property type="project" value="TreeGrafter"/>
</dbReference>
<dbReference type="OrthoDB" id="9807212at2"/>
<dbReference type="InterPro" id="IPR036291">
    <property type="entry name" value="NAD(P)-bd_dom_sf"/>
</dbReference>
<evidence type="ECO:0000313" key="2">
    <source>
        <dbReference type="EMBL" id="SJZ74502.1"/>
    </source>
</evidence>
<dbReference type="EMBL" id="FUWZ01000001">
    <property type="protein sequence ID" value="SJZ74502.1"/>
    <property type="molecule type" value="Genomic_DNA"/>
</dbReference>
<keyword evidence="3" id="KW-1185">Reference proteome</keyword>
<dbReference type="Pfam" id="PF01370">
    <property type="entry name" value="Epimerase"/>
    <property type="match status" value="1"/>
</dbReference>
<feature type="domain" description="NAD-dependent epimerase/dehydratase" evidence="1">
    <location>
        <begin position="4"/>
        <end position="210"/>
    </location>
</feature>
<dbReference type="STRING" id="634771.SAMN04488128_1011439"/>
<dbReference type="InterPro" id="IPR001509">
    <property type="entry name" value="Epimerase_deHydtase"/>
</dbReference>
<dbReference type="SUPFAM" id="SSF51735">
    <property type="entry name" value="NAD(P)-binding Rossmann-fold domains"/>
    <property type="match status" value="1"/>
</dbReference>
<evidence type="ECO:0000313" key="3">
    <source>
        <dbReference type="Proteomes" id="UP000190367"/>
    </source>
</evidence>
<dbReference type="PANTHER" id="PTHR48079:SF6">
    <property type="entry name" value="NAD(P)-BINDING DOMAIN-CONTAINING PROTEIN-RELATED"/>
    <property type="match status" value="1"/>
</dbReference>
<organism evidence="2 3">
    <name type="scientific">Chitinophaga eiseniae</name>
    <dbReference type="NCBI Taxonomy" id="634771"/>
    <lineage>
        <taxon>Bacteria</taxon>
        <taxon>Pseudomonadati</taxon>
        <taxon>Bacteroidota</taxon>
        <taxon>Chitinophagia</taxon>
        <taxon>Chitinophagales</taxon>
        <taxon>Chitinophagaceae</taxon>
        <taxon>Chitinophaga</taxon>
    </lineage>
</organism>
<dbReference type="PANTHER" id="PTHR48079">
    <property type="entry name" value="PROTEIN YEEZ"/>
    <property type="match status" value="1"/>
</dbReference>